<feature type="compositionally biased region" description="Acidic residues" evidence="1">
    <location>
        <begin position="1369"/>
        <end position="1381"/>
    </location>
</feature>
<dbReference type="GO" id="GO:0020035">
    <property type="term" value="P:adhesion of symbiont to microvasculature"/>
    <property type="evidence" value="ECO:0007669"/>
    <property type="project" value="InterPro"/>
</dbReference>
<dbReference type="EMBL" id="KI926184">
    <property type="protein sequence ID" value="ETW39397.1"/>
    <property type="molecule type" value="Genomic_DNA"/>
</dbReference>
<accession>W4I7J0</accession>
<reference evidence="2" key="1">
    <citation type="submission" date="2013-02" db="EMBL/GenBank/DDBJ databases">
        <title>The Genome Annotation of Plasmodium falciparum NF135/5.C10.</title>
        <authorList>
            <consortium name="The Broad Institute Genome Sequencing Platform"/>
            <consortium name="The Broad Institute Genome Sequencing Center for Infectious Disease"/>
            <person name="Neafsey D."/>
            <person name="Hoffman S."/>
            <person name="Volkman S."/>
            <person name="Rosenthal P."/>
            <person name="Walker B."/>
            <person name="Young S.K."/>
            <person name="Zeng Q."/>
            <person name="Gargeya S."/>
            <person name="Fitzgerald M."/>
            <person name="Haas B."/>
            <person name="Abouelleil A."/>
            <person name="Allen A.W."/>
            <person name="Alvarado L."/>
            <person name="Arachchi H.M."/>
            <person name="Berlin A.M."/>
            <person name="Chapman S.B."/>
            <person name="Gainer-Dewar J."/>
            <person name="Goldberg J."/>
            <person name="Griggs A."/>
            <person name="Gujja S."/>
            <person name="Hansen M."/>
            <person name="Howarth C."/>
            <person name="Imamovic A."/>
            <person name="Ireland A."/>
            <person name="Larimer J."/>
            <person name="McCowan C."/>
            <person name="Murphy C."/>
            <person name="Pearson M."/>
            <person name="Poon T.W."/>
            <person name="Priest M."/>
            <person name="Roberts A."/>
            <person name="Saif S."/>
            <person name="Shea T."/>
            <person name="Sisk P."/>
            <person name="Sykes S."/>
            <person name="Wortman J."/>
            <person name="Nusbaum C."/>
            <person name="Birren B."/>
        </authorList>
    </citation>
    <scope>NUCLEOTIDE SEQUENCE [LARGE SCALE GENOMIC DNA]</scope>
    <source>
        <strain evidence="2">NF135/5.C10</strain>
    </source>
</reference>
<evidence type="ECO:0000256" key="1">
    <source>
        <dbReference type="SAM" id="MobiDB-lite"/>
    </source>
</evidence>
<dbReference type="Pfam" id="PF03805">
    <property type="entry name" value="CLAG"/>
    <property type="match status" value="1"/>
</dbReference>
<evidence type="ECO:0008006" key="3">
    <source>
        <dbReference type="Google" id="ProtNLM"/>
    </source>
</evidence>
<dbReference type="Proteomes" id="UP000019114">
    <property type="component" value="Unassembled WGS sequence"/>
</dbReference>
<protein>
    <recommendedName>
        <fullName evidence="3">Cytoadherence linked asexual protein 3.1</fullName>
    </recommendedName>
</protein>
<feature type="region of interest" description="Disordered" evidence="1">
    <location>
        <begin position="1335"/>
        <end position="1399"/>
    </location>
</feature>
<gene>
    <name evidence="2" type="ORF">PFNF135_06231</name>
</gene>
<organism evidence="2">
    <name type="scientific">Plasmodium falciparum NF135/5.C10</name>
    <dbReference type="NCBI Taxonomy" id="1036726"/>
    <lineage>
        <taxon>Eukaryota</taxon>
        <taxon>Sar</taxon>
        <taxon>Alveolata</taxon>
        <taxon>Apicomplexa</taxon>
        <taxon>Aconoidasida</taxon>
        <taxon>Haemosporida</taxon>
        <taxon>Plasmodiidae</taxon>
        <taxon>Plasmodium</taxon>
        <taxon>Plasmodium (Laverania)</taxon>
    </lineage>
</organism>
<sequence length="1399" mass="166600">MVSFHKTCIFNIIFALYLNKNVIYSINENKYETISQNVKKIENEKLSPNLNDNGNYNDNIDQLKSMIGNDELYKNLRILEKLILESLEKDKLKYPVLKEGTEQLLDISKFKKNYITDTSDKTYVIPTLQSTFHDIVKYEYFMKGQLIEVYNSNISDIIKKKIFIVRTLKTIKLMLIPLNYYKQNNDFKAALEEVNRVFISKDVQERKASPIVDHETFFNNLLNHVREIKKNKEIENKGETLILGDKKINIMDSNDFFFTTNSNVNFMEALDDITNQYGLGFINHLGPHLIALGHFTVLKLALKNYKNYFESKNTKFFSWQKILEFSLSDRFKVLDMMCDHDSVYYSNKKRRKIYLKVERSETSMECNILEYLIHYFNKYQLEIIKTTQDTDFDLHGMMEHKYIKDYFFSFMCNDPKECIIYHTNQFKKEANEENTFPEEFNRQISAYNLYLNYYYFMKRYSSYGTKKTLYVHLLNLTGLLNYDFRAYVTSLYLPGYYNAVEMSFTEEKEFSTLFENLMQCIETCHLQQTNQPSKDINFLNDVTKCDLCKGAFLYSNMKFDEDPSMLQKFYVYLTKGLKIQKVSSVMRTLVIYQDYSNFLSHDINWYTFLFLFRLTSFRDIAKSNVAEAMYLNIKDEDKFHRTVVTNYWFPSPIKKYYTLYVRKHIPNNLVDELLNLMSSGTVEKMRKSLTFLVHVNSFLQLDFFHQLNEPPLGLPSAYPLSLILEHKFKQWMSGSPAGFFFSNFINPYKRKDLHNKVMTQKFEPPKMNEWNKVLKTIIECAYEMYFDQRHVKNLYKYHNIYNINNKLMLMRDSIDLYKKHFNDVLFFADIFNMKKYLTATPLVKKGIDRGFYYIHTIMGNSVNFYKYGIIYGFKINKEILKEVVDELFSIYNFNTDIFSDTSFLQTVYLLFRIIEETYRTQRRNDRMSVNNVFFMNVANNYSKLNKEVREVEIHNSMASRFYSKTMFSAFQMLFSTMLSNHTDHLDKIYGLSENIKVATSMSAYLTFSYVYNGSIMDSLTNSLFPPYAKKPITQLKYGKTFIFSNYFMLASKMYDMLNYKNLSLLCEYQAVASANFYSSKKVVQFMTRKYFPIITYYLYKRIFQTGGFIKSKESYKIFVNWGKLPPVYFYFNLFTNLYLDSGKYFPGGFSNSLREQSQHVSNKGYPRKPLVYGFTQNVFIQFTNIITYAFCFFGISQLYAYFENVHFYITNNVRFLERYYSVFNKYFINRFKKKLKEYTSDVLIKYQYETYINIRKYGYLNEAIEARIDAKNKIKEYLYDKDQNVMNNLRTYVMENMHKYNISTYVDDDIFFDDCGTNEEFLNDRCNICPVYEESNDDDQKSLSSDSKDTPSVKSKAIPYIDYKRMPEDAIEELSEEENSNDDMNLTNDSLITSLPKNE</sequence>
<proteinExistence type="predicted"/>
<evidence type="ECO:0000313" key="2">
    <source>
        <dbReference type="EMBL" id="ETW39397.1"/>
    </source>
</evidence>
<feature type="compositionally biased region" description="Basic and acidic residues" evidence="1">
    <location>
        <begin position="1338"/>
        <end position="1351"/>
    </location>
</feature>
<name>W4I7J0_PLAFA</name>
<reference evidence="2" key="2">
    <citation type="submission" date="2013-02" db="EMBL/GenBank/DDBJ databases">
        <title>The Genome Sequence of Plasmodium falciparum NF135/5.C10.</title>
        <authorList>
            <consortium name="The Broad Institute Genome Sequencing Platform"/>
            <consortium name="The Broad Institute Genome Sequencing Center for Infectious Disease"/>
            <person name="Neafsey D."/>
            <person name="Cheeseman I."/>
            <person name="Volkman S."/>
            <person name="Adams J."/>
            <person name="Walker B."/>
            <person name="Young S.K."/>
            <person name="Zeng Q."/>
            <person name="Gargeya S."/>
            <person name="Fitzgerald M."/>
            <person name="Haas B."/>
            <person name="Abouelleil A."/>
            <person name="Alvarado L."/>
            <person name="Arachchi H.M."/>
            <person name="Berlin A.M."/>
            <person name="Chapman S.B."/>
            <person name="Dewar J."/>
            <person name="Goldberg J."/>
            <person name="Griggs A."/>
            <person name="Gujja S."/>
            <person name="Hansen M."/>
            <person name="Howarth C."/>
            <person name="Imamovic A."/>
            <person name="Larimer J."/>
            <person name="McCowan C."/>
            <person name="Murphy C."/>
            <person name="Neiman D."/>
            <person name="Pearson M."/>
            <person name="Priest M."/>
            <person name="Roberts A."/>
            <person name="Saif S."/>
            <person name="Shea T."/>
            <person name="Sisk P."/>
            <person name="Sykes S."/>
            <person name="Wortman J."/>
            <person name="Nusbaum C."/>
            <person name="Birren B."/>
        </authorList>
    </citation>
    <scope>NUCLEOTIDE SEQUENCE [LARGE SCALE GENOMIC DNA]</scope>
    <source>
        <strain evidence="2">NF135/5.C10</strain>
    </source>
</reference>
<feature type="compositionally biased region" description="Polar residues" evidence="1">
    <location>
        <begin position="1387"/>
        <end position="1399"/>
    </location>
</feature>
<dbReference type="InterPro" id="IPR005553">
    <property type="entry name" value="CLAG"/>
</dbReference>